<gene>
    <name evidence="1" type="ORF">AS189_13120</name>
</gene>
<dbReference type="Proteomes" id="UP000059574">
    <property type="component" value="Chromosome"/>
</dbReference>
<dbReference type="AlphaFoldDB" id="A0A0S2M0Z1"/>
<reference evidence="2" key="1">
    <citation type="submission" date="2015-11" db="EMBL/GenBank/DDBJ databases">
        <authorList>
            <person name="Kumar R."/>
            <person name="Singh D."/>
            <person name="Swarnkar M.K."/>
            <person name="Singh A.K."/>
            <person name="Kumar S."/>
        </authorList>
    </citation>
    <scope>NUCLEOTIDE SEQUENCE [LARGE SCALE GENOMIC DNA]</scope>
    <source>
        <strain evidence="2">ERGS4:06</strain>
    </source>
</reference>
<protein>
    <submittedName>
        <fullName evidence="1">Uncharacterized protein</fullName>
    </submittedName>
</protein>
<name>A0A0S2M0Z1_9MICC</name>
<sequence length="106" mass="12474">MDYPFRDSLMIKVGDRFTQMVILQQRRTAPTGFVRMVGIRKSGYLGRGEVVPSLASGSSRFTGGATCWRHHFGSMLVMFGRQRLAWLRRLFERRRFRGRRTWGWDD</sequence>
<organism evidence="1 2">
    <name type="scientific">Arthrobacter alpinus</name>
    <dbReference type="NCBI Taxonomy" id="656366"/>
    <lineage>
        <taxon>Bacteria</taxon>
        <taxon>Bacillati</taxon>
        <taxon>Actinomycetota</taxon>
        <taxon>Actinomycetes</taxon>
        <taxon>Micrococcales</taxon>
        <taxon>Micrococcaceae</taxon>
        <taxon>Arthrobacter</taxon>
    </lineage>
</organism>
<evidence type="ECO:0000313" key="1">
    <source>
        <dbReference type="EMBL" id="ALO67270.1"/>
    </source>
</evidence>
<dbReference type="EMBL" id="CP013200">
    <property type="protein sequence ID" value="ALO67270.1"/>
    <property type="molecule type" value="Genomic_DNA"/>
</dbReference>
<accession>A0A0S2M0Z1</accession>
<proteinExistence type="predicted"/>
<reference evidence="1 2" key="2">
    <citation type="journal article" date="2016" name="J. Biotechnol.">
        <title>Complete genome sequence of Arthrobacter alpinus ERGS4:06, a yellow pigmented bacterium tolerant to cold and radiations isolated from Sikkim Himalaya.</title>
        <authorList>
            <person name="Kumar R."/>
            <person name="Singh D."/>
            <person name="Swarnkar M.K."/>
            <person name="Singh A.K."/>
            <person name="Kumar S."/>
        </authorList>
    </citation>
    <scope>NUCLEOTIDE SEQUENCE [LARGE SCALE GENOMIC DNA]</scope>
    <source>
        <strain evidence="1 2">ERGS4:06</strain>
    </source>
</reference>
<evidence type="ECO:0000313" key="2">
    <source>
        <dbReference type="Proteomes" id="UP000059574"/>
    </source>
</evidence>